<name>A0A8D7ADS7_MUSAM</name>
<evidence type="ECO:0000256" key="10">
    <source>
        <dbReference type="SAM" id="MobiDB-lite"/>
    </source>
</evidence>
<feature type="domain" description="Protein kinase" evidence="11">
    <location>
        <begin position="28"/>
        <end position="286"/>
    </location>
</feature>
<proteinExistence type="predicted"/>
<dbReference type="Gene3D" id="3.30.200.20">
    <property type="entry name" value="Phosphorylase Kinase, domain 1"/>
    <property type="match status" value="1"/>
</dbReference>
<dbReference type="GO" id="GO:0005524">
    <property type="term" value="F:ATP binding"/>
    <property type="evidence" value="ECO:0007669"/>
    <property type="project" value="UniProtKB-KW"/>
</dbReference>
<dbReference type="PANTHER" id="PTHR13902">
    <property type="entry name" value="SERINE/THREONINE-PROTEIN KINASE WNK WITH NO LYSINE -RELATED"/>
    <property type="match status" value="1"/>
</dbReference>
<dbReference type="InterPro" id="IPR011009">
    <property type="entry name" value="Kinase-like_dom_sf"/>
</dbReference>
<comment type="catalytic activity">
    <reaction evidence="8">
        <text>L-seryl-[protein] + ATP = O-phospho-L-seryl-[protein] + ADP + H(+)</text>
        <dbReference type="Rhea" id="RHEA:17989"/>
        <dbReference type="Rhea" id="RHEA-COMP:9863"/>
        <dbReference type="Rhea" id="RHEA-COMP:11604"/>
        <dbReference type="ChEBI" id="CHEBI:15378"/>
        <dbReference type="ChEBI" id="CHEBI:29999"/>
        <dbReference type="ChEBI" id="CHEBI:30616"/>
        <dbReference type="ChEBI" id="CHEBI:83421"/>
        <dbReference type="ChEBI" id="CHEBI:456216"/>
        <dbReference type="EC" id="2.7.11.1"/>
    </reaction>
</comment>
<keyword evidence="3" id="KW-0808">Transferase</keyword>
<feature type="region of interest" description="Disordered" evidence="10">
    <location>
        <begin position="422"/>
        <end position="595"/>
    </location>
</feature>
<evidence type="ECO:0000256" key="9">
    <source>
        <dbReference type="SAM" id="Coils"/>
    </source>
</evidence>
<dbReference type="Gene3D" id="3.10.20.90">
    <property type="entry name" value="Phosphatidylinositol 3-kinase Catalytic Subunit, Chain A, domain 1"/>
    <property type="match status" value="1"/>
</dbReference>
<dbReference type="InterPro" id="IPR024678">
    <property type="entry name" value="Kinase_OSR1/WNK_CCT"/>
</dbReference>
<evidence type="ECO:0000256" key="4">
    <source>
        <dbReference type="ARBA" id="ARBA00022741"/>
    </source>
</evidence>
<dbReference type="Gene3D" id="1.10.510.10">
    <property type="entry name" value="Transferase(Phosphotransferase) domain 1"/>
    <property type="match status" value="1"/>
</dbReference>
<keyword evidence="2" id="KW-0723">Serine/threonine-protein kinase</keyword>
<feature type="coiled-coil region" evidence="9">
    <location>
        <begin position="615"/>
        <end position="642"/>
    </location>
</feature>
<dbReference type="Pfam" id="PF12202">
    <property type="entry name" value="OSR1_C"/>
    <property type="match status" value="1"/>
</dbReference>
<dbReference type="SMART" id="SM00220">
    <property type="entry name" value="S_TKc"/>
    <property type="match status" value="1"/>
</dbReference>
<evidence type="ECO:0000256" key="1">
    <source>
        <dbReference type="ARBA" id="ARBA00012513"/>
    </source>
</evidence>
<dbReference type="AlphaFoldDB" id="A0A8D7ADS7"/>
<evidence type="ECO:0000256" key="2">
    <source>
        <dbReference type="ARBA" id="ARBA00022527"/>
    </source>
</evidence>
<evidence type="ECO:0000313" key="12">
    <source>
        <dbReference type="EMBL" id="CAG1846166.1"/>
    </source>
</evidence>
<dbReference type="PROSITE" id="PS00108">
    <property type="entry name" value="PROTEIN_KINASE_ST"/>
    <property type="match status" value="1"/>
</dbReference>
<feature type="compositionally biased region" description="Basic and acidic residues" evidence="10">
    <location>
        <begin position="513"/>
        <end position="524"/>
    </location>
</feature>
<dbReference type="GO" id="GO:0004674">
    <property type="term" value="F:protein serine/threonine kinase activity"/>
    <property type="evidence" value="ECO:0007669"/>
    <property type="project" value="UniProtKB-KW"/>
</dbReference>
<evidence type="ECO:0000256" key="8">
    <source>
        <dbReference type="ARBA" id="ARBA00048679"/>
    </source>
</evidence>
<evidence type="ECO:0000256" key="7">
    <source>
        <dbReference type="ARBA" id="ARBA00047899"/>
    </source>
</evidence>
<gene>
    <name evidence="12" type="ORF">GSMUA_159610.1</name>
</gene>
<keyword evidence="6" id="KW-0067">ATP-binding</keyword>
<sequence>MPGDSSPEPEPDDPDTEFVEMDPSGRYGRYREVLGKGAFKTVYKAFDELEGIEVAWNQVKMTDLLRSADDYDRLCSEVLLLQTLKHKNIIKFYNSWLDDKNNNINFITEVFTSGTLRQYRKKHKHVDVRALKKWSRQILSGLHYLHSHDPPVIHRDLKCDNIFVNGNQGEVKIGDLGLAAILRHAHSAHSVIGTPEFMAPELYEEEYNELVDIYAFGMCLLELVTFEYPYIECTNAAQIYKKVTSGIKPASLAKVKDPGVRRFIEKCIANVSERLPAWELLLHPFLRLDMDNDSIGSLRPSPGQPGRERLDWLRHDFVGHSNSRTSYDNEEPATTGRDFTVEGQRKDLNTISLKLRIADSTGQFRNIYFPFDIGADTSVSVATEMVAELDLTDQDVTTIAAMIDAEIQAYVPDWMPGYAFDNNSNDDTVSDSNSHASEAVDEVSALPNQSDYPSGGLTLERFPSGRKYWSGSPKATTVDLPSSPARSNSYSKLDDLHGSEDISDEVYNGKGDSFNKDGQRERCPNDSFSAKQQRHSPHFSDSGDNRLDIGLSPLSSNFRNRSSSNRLNQDNEESASCAGSQMCHAPANSEQHKGNDQHVHETLLANESEDVRSVMHKLEHLLIEQQKELDDLEKKHSVAIAEILKELPPEQHSDVLRKCCSKVSVSKMQI</sequence>
<feature type="region of interest" description="Disordered" evidence="10">
    <location>
        <begin position="1"/>
        <end position="23"/>
    </location>
</feature>
<dbReference type="InterPro" id="IPR000719">
    <property type="entry name" value="Prot_kinase_dom"/>
</dbReference>
<dbReference type="EC" id="2.7.11.1" evidence="1"/>
<organism evidence="12">
    <name type="scientific">Musa acuminata subsp. malaccensis</name>
    <name type="common">Wild banana</name>
    <name type="synonym">Musa malaccensis</name>
    <dbReference type="NCBI Taxonomy" id="214687"/>
    <lineage>
        <taxon>Eukaryota</taxon>
        <taxon>Viridiplantae</taxon>
        <taxon>Streptophyta</taxon>
        <taxon>Embryophyta</taxon>
        <taxon>Tracheophyta</taxon>
        <taxon>Spermatophyta</taxon>
        <taxon>Magnoliopsida</taxon>
        <taxon>Liliopsida</taxon>
        <taxon>Zingiberales</taxon>
        <taxon>Musaceae</taxon>
        <taxon>Musa</taxon>
    </lineage>
</organism>
<dbReference type="SUPFAM" id="SSF56112">
    <property type="entry name" value="Protein kinase-like (PK-like)"/>
    <property type="match status" value="1"/>
</dbReference>
<evidence type="ECO:0000259" key="11">
    <source>
        <dbReference type="PROSITE" id="PS50011"/>
    </source>
</evidence>
<dbReference type="FunFam" id="3.30.200.20:FF:000075">
    <property type="entry name" value="Probable serine/threonine-protein kinase WNK1"/>
    <property type="match status" value="1"/>
</dbReference>
<protein>
    <recommendedName>
        <fullName evidence="1">non-specific serine/threonine protein kinase</fullName>
        <ecNumber evidence="1">2.7.11.1</ecNumber>
    </recommendedName>
</protein>
<dbReference type="Pfam" id="PF00069">
    <property type="entry name" value="Pkinase"/>
    <property type="match status" value="1"/>
</dbReference>
<keyword evidence="9" id="KW-0175">Coiled coil</keyword>
<feature type="compositionally biased region" description="Low complexity" evidence="10">
    <location>
        <begin position="551"/>
        <end position="568"/>
    </location>
</feature>
<dbReference type="FunFam" id="1.10.510.10:FF:000046">
    <property type="entry name" value="probable serine/threonine-protein kinase WNK9"/>
    <property type="match status" value="1"/>
</dbReference>
<evidence type="ECO:0000256" key="5">
    <source>
        <dbReference type="ARBA" id="ARBA00022777"/>
    </source>
</evidence>
<dbReference type="PROSITE" id="PS50011">
    <property type="entry name" value="PROTEIN_KINASE_DOM"/>
    <property type="match status" value="1"/>
</dbReference>
<feature type="compositionally biased region" description="Acidic residues" evidence="10">
    <location>
        <begin position="7"/>
        <end position="20"/>
    </location>
</feature>
<comment type="catalytic activity">
    <reaction evidence="7">
        <text>L-threonyl-[protein] + ATP = O-phospho-L-threonyl-[protein] + ADP + H(+)</text>
        <dbReference type="Rhea" id="RHEA:46608"/>
        <dbReference type="Rhea" id="RHEA-COMP:11060"/>
        <dbReference type="Rhea" id="RHEA-COMP:11605"/>
        <dbReference type="ChEBI" id="CHEBI:15378"/>
        <dbReference type="ChEBI" id="CHEBI:30013"/>
        <dbReference type="ChEBI" id="CHEBI:30616"/>
        <dbReference type="ChEBI" id="CHEBI:61977"/>
        <dbReference type="ChEBI" id="CHEBI:456216"/>
        <dbReference type="EC" id="2.7.11.1"/>
    </reaction>
</comment>
<dbReference type="InterPro" id="IPR050588">
    <property type="entry name" value="WNK_Ser-Thr_kinase"/>
</dbReference>
<dbReference type="CDD" id="cd13983">
    <property type="entry name" value="STKc_WNK"/>
    <property type="match status" value="1"/>
</dbReference>
<dbReference type="EMBL" id="HG996471">
    <property type="protein sequence ID" value="CAG1846166.1"/>
    <property type="molecule type" value="Genomic_DNA"/>
</dbReference>
<keyword evidence="5" id="KW-0418">Kinase</keyword>
<keyword evidence="4" id="KW-0547">Nucleotide-binding</keyword>
<feature type="compositionally biased region" description="Low complexity" evidence="10">
    <location>
        <begin position="422"/>
        <end position="434"/>
    </location>
</feature>
<evidence type="ECO:0000256" key="3">
    <source>
        <dbReference type="ARBA" id="ARBA00022679"/>
    </source>
</evidence>
<evidence type="ECO:0000256" key="6">
    <source>
        <dbReference type="ARBA" id="ARBA00022840"/>
    </source>
</evidence>
<reference evidence="12" key="1">
    <citation type="submission" date="2021-03" db="EMBL/GenBank/DDBJ databases">
        <authorList>
            <consortium name="Genoscope - CEA"/>
            <person name="William W."/>
        </authorList>
    </citation>
    <scope>NUCLEOTIDE SEQUENCE</scope>
    <source>
        <strain evidence="12">Doubled-haploid Pahang</strain>
    </source>
</reference>
<accession>A0A8D7ADS7</accession>
<dbReference type="InterPro" id="IPR008271">
    <property type="entry name" value="Ser/Thr_kinase_AS"/>
</dbReference>